<keyword evidence="3 4" id="KW-0804">Transcription</keyword>
<accession>A0A1I0HGI1</accession>
<dbReference type="RefSeq" id="WP_093331805.1">
    <property type="nucleotide sequence ID" value="NZ_AP027363.1"/>
</dbReference>
<evidence type="ECO:0000256" key="3">
    <source>
        <dbReference type="ARBA" id="ARBA00023163"/>
    </source>
</evidence>
<dbReference type="PANTHER" id="PTHR38465">
    <property type="entry name" value="HTH-TYPE TRANSCRIPTIONAL REGULATOR MJ1563-RELATED"/>
    <property type="match status" value="1"/>
</dbReference>
<dbReference type="CDD" id="cd00090">
    <property type="entry name" value="HTH_ARSR"/>
    <property type="match status" value="1"/>
</dbReference>
<evidence type="ECO:0000313" key="7">
    <source>
        <dbReference type="Proteomes" id="UP000199308"/>
    </source>
</evidence>
<evidence type="ECO:0000256" key="4">
    <source>
        <dbReference type="PIRNR" id="PIRNR006707"/>
    </source>
</evidence>
<dbReference type="EMBL" id="FOHK01000016">
    <property type="protein sequence ID" value="SET82974.1"/>
    <property type="molecule type" value="Genomic_DNA"/>
</dbReference>
<dbReference type="InterPro" id="IPR052362">
    <property type="entry name" value="HTH-GbsR_regulator"/>
</dbReference>
<dbReference type="OrthoDB" id="9792628at2"/>
<organism evidence="6 7">
    <name type="scientific">Thalassotalea agarivorans</name>
    <name type="common">Thalassomonas agarivorans</name>
    <dbReference type="NCBI Taxonomy" id="349064"/>
    <lineage>
        <taxon>Bacteria</taxon>
        <taxon>Pseudomonadati</taxon>
        <taxon>Pseudomonadota</taxon>
        <taxon>Gammaproteobacteria</taxon>
        <taxon>Alteromonadales</taxon>
        <taxon>Colwelliaceae</taxon>
        <taxon>Thalassotalea</taxon>
    </lineage>
</organism>
<dbReference type="GO" id="GO:0003677">
    <property type="term" value="F:DNA binding"/>
    <property type="evidence" value="ECO:0007669"/>
    <property type="project" value="UniProtKB-UniRule"/>
</dbReference>
<name>A0A1I0HGI1_THASX</name>
<sequence length="181" mass="20721">MKVSPMTQSLILHFGEMGSKWGLNRTLGQMYALIVLTEAPLNADQISDALQISRSNVSMGLKELKSWNLIRLQHIPGDRKEYFSAPSDVWEIARTLVVERRKRELDPTLSMLRDTLLQEPSNDSDEYVQQRVQEMHDLMEMVTVWSNELQHMSSEKLSALLKLGEGISKILEVKDKLLPSK</sequence>
<gene>
    <name evidence="6" type="ORF">SAMN05660429_02802</name>
</gene>
<dbReference type="InterPro" id="IPR026282">
    <property type="entry name" value="MJ1563"/>
</dbReference>
<evidence type="ECO:0000313" key="6">
    <source>
        <dbReference type="EMBL" id="SET82974.1"/>
    </source>
</evidence>
<proteinExistence type="inferred from homology"/>
<evidence type="ECO:0000256" key="1">
    <source>
        <dbReference type="ARBA" id="ARBA00023015"/>
    </source>
</evidence>
<dbReference type="PIRSF" id="PIRSF006707">
    <property type="entry name" value="MJ1563"/>
    <property type="match status" value="1"/>
</dbReference>
<dbReference type="PANTHER" id="PTHR38465:SF1">
    <property type="entry name" value="HTH-TYPE TRANSCRIPTIONAL REGULATOR MJ1563-RELATED"/>
    <property type="match status" value="1"/>
</dbReference>
<dbReference type="AlphaFoldDB" id="A0A1I0HGI1"/>
<keyword evidence="7" id="KW-1185">Reference proteome</keyword>
<evidence type="ECO:0000259" key="5">
    <source>
        <dbReference type="Pfam" id="PF12802"/>
    </source>
</evidence>
<keyword evidence="2 4" id="KW-0238">DNA-binding</keyword>
<dbReference type="Gene3D" id="1.10.10.10">
    <property type="entry name" value="Winged helix-like DNA-binding domain superfamily/Winged helix DNA-binding domain"/>
    <property type="match status" value="1"/>
</dbReference>
<dbReference type="Proteomes" id="UP000199308">
    <property type="component" value="Unassembled WGS sequence"/>
</dbReference>
<keyword evidence="1 4" id="KW-0805">Transcription regulation</keyword>
<evidence type="ECO:0000256" key="2">
    <source>
        <dbReference type="ARBA" id="ARBA00023125"/>
    </source>
</evidence>
<dbReference type="InterPro" id="IPR036390">
    <property type="entry name" value="WH_DNA-bd_sf"/>
</dbReference>
<dbReference type="STRING" id="349064.SAMN05660429_02802"/>
<feature type="domain" description="HTH marR-type" evidence="5">
    <location>
        <begin position="21"/>
        <end position="80"/>
    </location>
</feature>
<protein>
    <recommendedName>
        <fullName evidence="4">HTH-type transcriptional regulator</fullName>
    </recommendedName>
</protein>
<dbReference type="GO" id="GO:0003700">
    <property type="term" value="F:DNA-binding transcription factor activity"/>
    <property type="evidence" value="ECO:0007669"/>
    <property type="project" value="InterPro"/>
</dbReference>
<dbReference type="SUPFAM" id="SSF46785">
    <property type="entry name" value="Winged helix' DNA-binding domain"/>
    <property type="match status" value="1"/>
</dbReference>
<dbReference type="InterPro" id="IPR011991">
    <property type="entry name" value="ArsR-like_HTH"/>
</dbReference>
<reference evidence="6 7" key="1">
    <citation type="submission" date="2016-10" db="EMBL/GenBank/DDBJ databases">
        <authorList>
            <person name="de Groot N.N."/>
        </authorList>
    </citation>
    <scope>NUCLEOTIDE SEQUENCE [LARGE SCALE GENOMIC DNA]</scope>
    <source>
        <strain evidence="6 7">DSM 19706</strain>
    </source>
</reference>
<dbReference type="InterPro" id="IPR000835">
    <property type="entry name" value="HTH_MarR-typ"/>
</dbReference>
<dbReference type="Pfam" id="PF12802">
    <property type="entry name" value="MarR_2"/>
    <property type="match status" value="1"/>
</dbReference>
<dbReference type="InterPro" id="IPR036388">
    <property type="entry name" value="WH-like_DNA-bd_sf"/>
</dbReference>
<comment type="similarity">
    <text evidence="4">Belongs to the GbsR family.</text>
</comment>